<comment type="caution">
    <text evidence="4">The sequence shown here is derived from an EMBL/GenBank/DDBJ whole genome shotgun (WGS) entry which is preliminary data.</text>
</comment>
<dbReference type="PROSITE" id="PS50835">
    <property type="entry name" value="IG_LIKE"/>
    <property type="match status" value="1"/>
</dbReference>
<dbReference type="Gene3D" id="2.60.40.10">
    <property type="entry name" value="Immunoglobulins"/>
    <property type="match status" value="1"/>
</dbReference>
<feature type="region of interest" description="Disordered" evidence="1">
    <location>
        <begin position="181"/>
        <end position="210"/>
    </location>
</feature>
<dbReference type="SUPFAM" id="SSF48726">
    <property type="entry name" value="Immunoglobulin"/>
    <property type="match status" value="1"/>
</dbReference>
<dbReference type="AlphaFoldDB" id="A0AAD7WWU6"/>
<organism evidence="4 5">
    <name type="scientific">Aldrovandia affinis</name>
    <dbReference type="NCBI Taxonomy" id="143900"/>
    <lineage>
        <taxon>Eukaryota</taxon>
        <taxon>Metazoa</taxon>
        <taxon>Chordata</taxon>
        <taxon>Craniata</taxon>
        <taxon>Vertebrata</taxon>
        <taxon>Euteleostomi</taxon>
        <taxon>Actinopterygii</taxon>
        <taxon>Neopterygii</taxon>
        <taxon>Teleostei</taxon>
        <taxon>Notacanthiformes</taxon>
        <taxon>Halosauridae</taxon>
        <taxon>Aldrovandia</taxon>
    </lineage>
</organism>
<evidence type="ECO:0000313" key="5">
    <source>
        <dbReference type="Proteomes" id="UP001221898"/>
    </source>
</evidence>
<evidence type="ECO:0000256" key="1">
    <source>
        <dbReference type="SAM" id="MobiDB-lite"/>
    </source>
</evidence>
<accession>A0AAD7WWU6</accession>
<keyword evidence="2" id="KW-0472">Membrane</keyword>
<dbReference type="CDD" id="cd00096">
    <property type="entry name" value="Ig"/>
    <property type="match status" value="1"/>
</dbReference>
<reference evidence="4" key="1">
    <citation type="journal article" date="2023" name="Science">
        <title>Genome structures resolve the early diversification of teleost fishes.</title>
        <authorList>
            <person name="Parey E."/>
            <person name="Louis A."/>
            <person name="Montfort J."/>
            <person name="Bouchez O."/>
            <person name="Roques C."/>
            <person name="Iampietro C."/>
            <person name="Lluch J."/>
            <person name="Castinel A."/>
            <person name="Donnadieu C."/>
            <person name="Desvignes T."/>
            <person name="Floi Bucao C."/>
            <person name="Jouanno E."/>
            <person name="Wen M."/>
            <person name="Mejri S."/>
            <person name="Dirks R."/>
            <person name="Jansen H."/>
            <person name="Henkel C."/>
            <person name="Chen W.J."/>
            <person name="Zahm M."/>
            <person name="Cabau C."/>
            <person name="Klopp C."/>
            <person name="Thompson A.W."/>
            <person name="Robinson-Rechavi M."/>
            <person name="Braasch I."/>
            <person name="Lecointre G."/>
            <person name="Bobe J."/>
            <person name="Postlethwait J.H."/>
            <person name="Berthelot C."/>
            <person name="Roest Crollius H."/>
            <person name="Guiguen Y."/>
        </authorList>
    </citation>
    <scope>NUCLEOTIDE SEQUENCE</scope>
    <source>
        <strain evidence="4">NC1722</strain>
    </source>
</reference>
<gene>
    <name evidence="4" type="ORF">AAFF_G00172000</name>
</gene>
<protein>
    <recommendedName>
        <fullName evidence="3">Ig-like domain-containing protein</fullName>
    </recommendedName>
</protein>
<keyword evidence="2" id="KW-1133">Transmembrane helix</keyword>
<keyword evidence="2" id="KW-0812">Transmembrane</keyword>
<keyword evidence="5" id="KW-1185">Reference proteome</keyword>
<dbReference type="InterPro" id="IPR007110">
    <property type="entry name" value="Ig-like_dom"/>
</dbReference>
<feature type="transmembrane region" description="Helical" evidence="2">
    <location>
        <begin position="95"/>
        <end position="116"/>
    </location>
</feature>
<evidence type="ECO:0000313" key="4">
    <source>
        <dbReference type="EMBL" id="KAJ8411194.1"/>
    </source>
</evidence>
<sequence length="210" mass="23100">MKYQYQLNMNVCVCGCTILCTVERGAAVTLAWYREGETQSYGISLSRDAPDAYLPQTVEKGGTYTCEAKNYVNTETASITVGLHCTDSSLSGGEVAGIVVSLLLFVAVITMIIAMWKNQRMPGWSAIFSRDAQANEQNDANSLRQRHMSVPEDRLSVPETKPFVSETKPFVSETKPFVSETQPFVSETEISVPETQPFISETETSPDTSS</sequence>
<feature type="domain" description="Ig-like" evidence="3">
    <location>
        <begin position="1"/>
        <end position="80"/>
    </location>
</feature>
<dbReference type="Proteomes" id="UP001221898">
    <property type="component" value="Unassembled WGS sequence"/>
</dbReference>
<proteinExistence type="predicted"/>
<dbReference type="InterPro" id="IPR013783">
    <property type="entry name" value="Ig-like_fold"/>
</dbReference>
<dbReference type="EMBL" id="JAINUG010000023">
    <property type="protein sequence ID" value="KAJ8411194.1"/>
    <property type="molecule type" value="Genomic_DNA"/>
</dbReference>
<evidence type="ECO:0000259" key="3">
    <source>
        <dbReference type="PROSITE" id="PS50835"/>
    </source>
</evidence>
<evidence type="ECO:0000256" key="2">
    <source>
        <dbReference type="SAM" id="Phobius"/>
    </source>
</evidence>
<dbReference type="InterPro" id="IPR036179">
    <property type="entry name" value="Ig-like_dom_sf"/>
</dbReference>
<name>A0AAD7WWU6_9TELE</name>